<evidence type="ECO:0000313" key="2">
    <source>
        <dbReference type="Proteomes" id="UP000007797"/>
    </source>
</evidence>
<dbReference type="Pfam" id="PF00106">
    <property type="entry name" value="adh_short"/>
    <property type="match status" value="1"/>
</dbReference>
<dbReference type="RefSeq" id="XP_004350865.1">
    <property type="nucleotide sequence ID" value="XM_004350814.1"/>
</dbReference>
<dbReference type="KEGG" id="dfa:DFA_11926"/>
<dbReference type="GO" id="GO:0005737">
    <property type="term" value="C:cytoplasm"/>
    <property type="evidence" value="ECO:0007669"/>
    <property type="project" value="TreeGrafter"/>
</dbReference>
<dbReference type="InterPro" id="IPR002347">
    <property type="entry name" value="SDR_fam"/>
</dbReference>
<dbReference type="InterPro" id="IPR036291">
    <property type="entry name" value="NAD(P)-bd_dom_sf"/>
</dbReference>
<dbReference type="OrthoDB" id="19006at2759"/>
<dbReference type="Proteomes" id="UP000007797">
    <property type="component" value="Unassembled WGS sequence"/>
</dbReference>
<dbReference type="InterPro" id="IPR051468">
    <property type="entry name" value="Fungal_SecMetab_SDRs"/>
</dbReference>
<protein>
    <submittedName>
        <fullName evidence="1">Short-chain dehydrogenase/reductase family protein</fullName>
    </submittedName>
</protein>
<dbReference type="OMA" id="CFLKDYA"/>
<keyword evidence="2" id="KW-1185">Reference proteome</keyword>
<dbReference type="EMBL" id="GL883029">
    <property type="protein sequence ID" value="EGG14157.1"/>
    <property type="molecule type" value="Genomic_DNA"/>
</dbReference>
<dbReference type="STRING" id="1054147.F4QEV0"/>
<accession>F4QEV0</accession>
<proteinExistence type="predicted"/>
<sequence length="442" mass="50980">MQIEEEENLCCYQCDTIIRGIQNDSKSLGDRVKVPLCELCTRVNQLKWTQWDSIDVSLTMDGTLQEKNKRYALVTGGRMKIGFHIALRLLKSGFTVMVTTRFPWVAANSYKQEPDYSQWGHRLHVYGVDFRHLPSVQSLVQNVIKTFPRLDILINNAAQTIRRPRAYYHSLLNQEQSLIENNQSNQLQSHFIQSLKDLKLNEEKDGEKDREGEIINFHVMECSKMTQIELLEHDKDSRDDKLYPVGRMDVSGQQVDMRKKTTWRETIQETSPIELLEVQLINCTVPFMLISQLSHLMTRPTDTQTHYNDNWRFIINVSAQEGSFTSHSHGRGIHVHSNMAKASLNMMTYSIAESYLAKSIYVCGVDTGWCSKMTAQDHNARSVPLNDRDGACRILDPIFQLLSSNNESDQESKQLKTAGFMFRHYRLENNNDYSGKYNGPIV</sequence>
<dbReference type="SUPFAM" id="SSF51735">
    <property type="entry name" value="NAD(P)-binding Rossmann-fold domains"/>
    <property type="match status" value="1"/>
</dbReference>
<dbReference type="Gene3D" id="3.40.50.720">
    <property type="entry name" value="NAD(P)-binding Rossmann-like Domain"/>
    <property type="match status" value="2"/>
</dbReference>
<gene>
    <name evidence="1" type="ORF">DFA_11926</name>
</gene>
<dbReference type="PANTHER" id="PTHR43544:SF10">
    <property type="entry name" value="SHORT-CHAIN DEHYDROGENASE_REDUCTASE FAMILY PROTEIN"/>
    <property type="match status" value="1"/>
</dbReference>
<name>F4QEV0_CACFS</name>
<evidence type="ECO:0000313" key="1">
    <source>
        <dbReference type="EMBL" id="EGG14157.1"/>
    </source>
</evidence>
<dbReference type="GO" id="GO:0016491">
    <property type="term" value="F:oxidoreductase activity"/>
    <property type="evidence" value="ECO:0007669"/>
    <property type="project" value="TreeGrafter"/>
</dbReference>
<dbReference type="GeneID" id="14866386"/>
<dbReference type="PANTHER" id="PTHR43544">
    <property type="entry name" value="SHORT-CHAIN DEHYDROGENASE/REDUCTASE"/>
    <property type="match status" value="1"/>
</dbReference>
<organism evidence="1 2">
    <name type="scientific">Cavenderia fasciculata</name>
    <name type="common">Slime mold</name>
    <name type="synonym">Dictyostelium fasciculatum</name>
    <dbReference type="NCBI Taxonomy" id="261658"/>
    <lineage>
        <taxon>Eukaryota</taxon>
        <taxon>Amoebozoa</taxon>
        <taxon>Evosea</taxon>
        <taxon>Eumycetozoa</taxon>
        <taxon>Dictyostelia</taxon>
        <taxon>Acytosteliales</taxon>
        <taxon>Cavenderiaceae</taxon>
        <taxon>Cavenderia</taxon>
    </lineage>
</organism>
<reference evidence="2" key="1">
    <citation type="journal article" date="2011" name="Genome Res.">
        <title>Phylogeny-wide analysis of social amoeba genomes highlights ancient origins for complex intercellular communication.</title>
        <authorList>
            <person name="Heidel A.J."/>
            <person name="Lawal H.M."/>
            <person name="Felder M."/>
            <person name="Schilde C."/>
            <person name="Helps N.R."/>
            <person name="Tunggal B."/>
            <person name="Rivero F."/>
            <person name="John U."/>
            <person name="Schleicher M."/>
            <person name="Eichinger L."/>
            <person name="Platzer M."/>
            <person name="Noegel A.A."/>
            <person name="Schaap P."/>
            <person name="Gloeckner G."/>
        </authorList>
    </citation>
    <scope>NUCLEOTIDE SEQUENCE [LARGE SCALE GENOMIC DNA]</scope>
    <source>
        <strain evidence="2">SH3</strain>
    </source>
</reference>
<dbReference type="AlphaFoldDB" id="F4QEV0"/>